<evidence type="ECO:0000313" key="2">
    <source>
        <dbReference type="Proteomes" id="UP001145114"/>
    </source>
</evidence>
<proteinExistence type="predicted"/>
<dbReference type="EMBL" id="JAMZIH010006067">
    <property type="protein sequence ID" value="KAJ1674320.1"/>
    <property type="molecule type" value="Genomic_DNA"/>
</dbReference>
<evidence type="ECO:0000313" key="1">
    <source>
        <dbReference type="EMBL" id="KAJ1674320.1"/>
    </source>
</evidence>
<protein>
    <submittedName>
        <fullName evidence="1">Vesicle transport V-snare protein</fullName>
    </submittedName>
</protein>
<organism evidence="1 2">
    <name type="scientific">Spiromyces aspiralis</name>
    <dbReference type="NCBI Taxonomy" id="68401"/>
    <lineage>
        <taxon>Eukaryota</taxon>
        <taxon>Fungi</taxon>
        <taxon>Fungi incertae sedis</taxon>
        <taxon>Zoopagomycota</taxon>
        <taxon>Kickxellomycotina</taxon>
        <taxon>Kickxellomycetes</taxon>
        <taxon>Kickxellales</taxon>
        <taxon>Kickxellaceae</taxon>
        <taxon>Spiromyces</taxon>
    </lineage>
</organism>
<keyword evidence="2" id="KW-1185">Reference proteome</keyword>
<feature type="non-terminal residue" evidence="1">
    <location>
        <position position="197"/>
    </location>
</feature>
<reference evidence="1" key="1">
    <citation type="submission" date="2022-06" db="EMBL/GenBank/DDBJ databases">
        <title>Phylogenomic reconstructions and comparative analyses of Kickxellomycotina fungi.</title>
        <authorList>
            <person name="Reynolds N.K."/>
            <person name="Stajich J.E."/>
            <person name="Barry K."/>
            <person name="Grigoriev I.V."/>
            <person name="Crous P."/>
            <person name="Smith M.E."/>
        </authorList>
    </citation>
    <scope>NUCLEOTIDE SEQUENCE</scope>
    <source>
        <strain evidence="1">RSA 2271</strain>
    </source>
</reference>
<gene>
    <name evidence="1" type="primary">vti1</name>
    <name evidence="1" type="ORF">EV182_003519</name>
</gene>
<sequence length="197" mass="22430">MSLSRLEGYFEDLEGLIEEVDTQVKNTIPGLTFGAKQKEIRSAQAKLKEISEIIDQLETESSLELNVKETDRLRIREYKSQLKSLKDRLQVAVNDTQAHVGRQELFGEARYASSGEMEDAVGLDQRTRLLSGTERLEQSTGRLQESHRIAMQTEAVGVDILGHLRSQREQIQNTRNALMQADENIDRSQRTLKTMAR</sequence>
<accession>A0ACC1HG24</accession>
<dbReference type="Proteomes" id="UP001145114">
    <property type="component" value="Unassembled WGS sequence"/>
</dbReference>
<comment type="caution">
    <text evidence="1">The sequence shown here is derived from an EMBL/GenBank/DDBJ whole genome shotgun (WGS) entry which is preliminary data.</text>
</comment>
<name>A0ACC1HG24_9FUNG</name>